<dbReference type="InterPro" id="IPR005467">
    <property type="entry name" value="His_kinase_dom"/>
</dbReference>
<dbReference type="GO" id="GO:0016036">
    <property type="term" value="P:cellular response to phosphate starvation"/>
    <property type="evidence" value="ECO:0007669"/>
    <property type="project" value="TreeGrafter"/>
</dbReference>
<keyword evidence="4" id="KW-1003">Cell membrane</keyword>
<reference evidence="15 17" key="1">
    <citation type="journal article" date="2014" name="Genome Announc.">
        <title>Draft Genome Sequence of Bacillus alcalophilus AV1934, a Classic Alkaliphile Isolated from Human Feces in 1934.</title>
        <authorList>
            <person name="Attie O."/>
            <person name="Jayaprakash A."/>
            <person name="Shah H."/>
            <person name="Paulsen I.T."/>
            <person name="Morino M."/>
            <person name="Takahashi Y."/>
            <person name="Narumi I."/>
            <person name="Sachidanandam R."/>
            <person name="Satoh K."/>
            <person name="Ito M."/>
            <person name="Krulwich T.A."/>
        </authorList>
    </citation>
    <scope>NUCLEOTIDE SEQUENCE [LARGE SCALE GENOMIC DNA]</scope>
    <source>
        <strain evidence="15 17">AV1934</strain>
    </source>
</reference>
<dbReference type="SMART" id="SM00388">
    <property type="entry name" value="HisKA"/>
    <property type="match status" value="1"/>
</dbReference>
<dbReference type="Proteomes" id="UP000297014">
    <property type="component" value="Unassembled WGS sequence"/>
</dbReference>
<evidence type="ECO:0000256" key="7">
    <source>
        <dbReference type="ARBA" id="ARBA00022741"/>
    </source>
</evidence>
<evidence type="ECO:0000259" key="13">
    <source>
        <dbReference type="PROSITE" id="PS50109"/>
    </source>
</evidence>
<evidence type="ECO:0000256" key="8">
    <source>
        <dbReference type="ARBA" id="ARBA00022777"/>
    </source>
</evidence>
<keyword evidence="12" id="KW-1133">Transmembrane helix</keyword>
<dbReference type="eggNOG" id="COG5002">
    <property type="taxonomic scope" value="Bacteria"/>
</dbReference>
<dbReference type="CDD" id="cd00082">
    <property type="entry name" value="HisKA"/>
    <property type="match status" value="1"/>
</dbReference>
<evidence type="ECO:0000256" key="1">
    <source>
        <dbReference type="ARBA" id="ARBA00000085"/>
    </source>
</evidence>
<dbReference type="RefSeq" id="WP_003323502.1">
    <property type="nucleotide sequence ID" value="NZ_ALPT02000055.1"/>
</dbReference>
<dbReference type="InterPro" id="IPR003661">
    <property type="entry name" value="HisK_dim/P_dom"/>
</dbReference>
<dbReference type="InterPro" id="IPR003594">
    <property type="entry name" value="HATPase_dom"/>
</dbReference>
<keyword evidence="6" id="KW-0808">Transferase</keyword>
<evidence type="ECO:0000313" key="15">
    <source>
        <dbReference type="EMBL" id="KGA96572.1"/>
    </source>
</evidence>
<protein>
    <recommendedName>
        <fullName evidence="3">histidine kinase</fullName>
        <ecNumber evidence="3">2.7.13.3</ecNumber>
    </recommendedName>
</protein>
<dbReference type="PROSITE" id="PS50109">
    <property type="entry name" value="HIS_KIN"/>
    <property type="match status" value="1"/>
</dbReference>
<keyword evidence="5" id="KW-0597">Phosphoprotein</keyword>
<proteinExistence type="predicted"/>
<feature type="domain" description="HAMP" evidence="14">
    <location>
        <begin position="191"/>
        <end position="244"/>
    </location>
</feature>
<dbReference type="GO" id="GO:0005886">
    <property type="term" value="C:plasma membrane"/>
    <property type="evidence" value="ECO:0007669"/>
    <property type="project" value="UniProtKB-SubCell"/>
</dbReference>
<evidence type="ECO:0000256" key="5">
    <source>
        <dbReference type="ARBA" id="ARBA00022553"/>
    </source>
</evidence>
<keyword evidence="10" id="KW-0902">Two-component regulatory system</keyword>
<keyword evidence="8 15" id="KW-0418">Kinase</keyword>
<keyword evidence="9" id="KW-0067">ATP-binding</keyword>
<name>A0A094YSV8_ALKAL</name>
<organism evidence="15 17">
    <name type="scientific">Alkalihalobacillus alcalophilus ATCC 27647 = CGMCC 1.3604</name>
    <dbReference type="NCBI Taxonomy" id="1218173"/>
    <lineage>
        <taxon>Bacteria</taxon>
        <taxon>Bacillati</taxon>
        <taxon>Bacillota</taxon>
        <taxon>Bacilli</taxon>
        <taxon>Bacillales</taxon>
        <taxon>Bacillaceae</taxon>
        <taxon>Alkalihalobacillus</taxon>
    </lineage>
</organism>
<dbReference type="GO" id="GO:0000155">
    <property type="term" value="F:phosphorelay sensor kinase activity"/>
    <property type="evidence" value="ECO:0007669"/>
    <property type="project" value="InterPro"/>
</dbReference>
<dbReference type="FunFam" id="3.30.565.10:FF:000006">
    <property type="entry name" value="Sensor histidine kinase WalK"/>
    <property type="match status" value="1"/>
</dbReference>
<sequence>MKNWSIKKKLWLTTSVIILLIGTMMIWLTYFLYQSLYVEKQVEMLLQQGKQMETSYYEHGATPAFFEQLETINWLNDPAEIQMLYTDDPMLLSSGTPFEPFSAEQLITYEERQQMLEGETIVLIRPHPLFQQDILGIAIPLLEDDLLNGALFLSMPLSQMYEPFQQIQFLLYSAGITLLFVVIFIVARTIRNISDPLHEMKQLSSKMASGDFSERIAEDRGGEELVQLAKSFNSLSSALNEVETNRREFLANVSHELRTPLSYMKGYVEAVEEGVIEPKKGLMIIQKESERLERIVHDLLDLAQLEGDSYPLKKEPIALAQLIHDVCTSFEYTIHKTNVQISLQLDEEIIIFADYDRLEQVIRNLLDNALRFTPAGKKITITLQSQANEVKLSIHDQGSGIPKADLPAITERFYRVDKGRTRKDGGTGLGLAIVSQIIKRHDGTLTIESTEGIGTSVTIFLPTNISEQSYPFG</sequence>
<dbReference type="GO" id="GO:0004721">
    <property type="term" value="F:phosphoprotein phosphatase activity"/>
    <property type="evidence" value="ECO:0007669"/>
    <property type="project" value="TreeGrafter"/>
</dbReference>
<dbReference type="SUPFAM" id="SSF158472">
    <property type="entry name" value="HAMP domain-like"/>
    <property type="match status" value="1"/>
</dbReference>
<dbReference type="EMBL" id="JALP01000072">
    <property type="protein sequence ID" value="THG91359.1"/>
    <property type="molecule type" value="Genomic_DNA"/>
</dbReference>
<keyword evidence="11 12" id="KW-0472">Membrane</keyword>
<dbReference type="InterPro" id="IPR004358">
    <property type="entry name" value="Sig_transdc_His_kin-like_C"/>
</dbReference>
<dbReference type="EMBL" id="ALPT02000055">
    <property type="protein sequence ID" value="KGA96572.1"/>
    <property type="molecule type" value="Genomic_DNA"/>
</dbReference>
<dbReference type="SUPFAM" id="SSF55874">
    <property type="entry name" value="ATPase domain of HSP90 chaperone/DNA topoisomerase II/histidine kinase"/>
    <property type="match status" value="1"/>
</dbReference>
<dbReference type="InterPro" id="IPR003660">
    <property type="entry name" value="HAMP_dom"/>
</dbReference>
<comment type="caution">
    <text evidence="15">The sequence shown here is derived from an EMBL/GenBank/DDBJ whole genome shotgun (WGS) entry which is preliminary data.</text>
</comment>
<feature type="transmembrane region" description="Helical" evidence="12">
    <location>
        <begin position="12"/>
        <end position="33"/>
    </location>
</feature>
<dbReference type="InterPro" id="IPR050351">
    <property type="entry name" value="BphY/WalK/GraS-like"/>
</dbReference>
<reference evidence="16 18" key="2">
    <citation type="submission" date="2014-01" db="EMBL/GenBank/DDBJ databases">
        <title>Draft genome sequencing of Bacillus alcalophilus CGMCC 1.3604.</title>
        <authorList>
            <person name="Yang J."/>
            <person name="Diao L."/>
            <person name="Yang S."/>
        </authorList>
    </citation>
    <scope>NUCLEOTIDE SEQUENCE [LARGE SCALE GENOMIC DNA]</scope>
    <source>
        <strain evidence="16 18">CGMCC 1.3604</strain>
    </source>
</reference>
<dbReference type="OrthoDB" id="3436at2"/>
<dbReference type="CDD" id="cd00075">
    <property type="entry name" value="HATPase"/>
    <property type="match status" value="1"/>
</dbReference>
<gene>
    <name evidence="16" type="ORF">AJ85_05450</name>
    <name evidence="15" type="ORF">BALCAV_0215445</name>
</gene>
<dbReference type="AlphaFoldDB" id="A0A094YSV8"/>
<evidence type="ECO:0000256" key="6">
    <source>
        <dbReference type="ARBA" id="ARBA00022679"/>
    </source>
</evidence>
<feature type="domain" description="Histidine kinase" evidence="13">
    <location>
        <begin position="252"/>
        <end position="465"/>
    </location>
</feature>
<evidence type="ECO:0000313" key="17">
    <source>
        <dbReference type="Proteomes" id="UP000002754"/>
    </source>
</evidence>
<dbReference type="Gene3D" id="3.30.565.10">
    <property type="entry name" value="Histidine kinase-like ATPase, C-terminal domain"/>
    <property type="match status" value="1"/>
</dbReference>
<dbReference type="Proteomes" id="UP000002754">
    <property type="component" value="Unassembled WGS sequence"/>
</dbReference>
<dbReference type="Pfam" id="PF00672">
    <property type="entry name" value="HAMP"/>
    <property type="match status" value="1"/>
</dbReference>
<dbReference type="SUPFAM" id="SSF47384">
    <property type="entry name" value="Homodimeric domain of signal transducing histidine kinase"/>
    <property type="match status" value="1"/>
</dbReference>
<evidence type="ECO:0000256" key="11">
    <source>
        <dbReference type="ARBA" id="ARBA00023136"/>
    </source>
</evidence>
<dbReference type="SMART" id="SM00304">
    <property type="entry name" value="HAMP"/>
    <property type="match status" value="1"/>
</dbReference>
<comment type="catalytic activity">
    <reaction evidence="1">
        <text>ATP + protein L-histidine = ADP + protein N-phospho-L-histidine.</text>
        <dbReference type="EC" id="2.7.13.3"/>
    </reaction>
</comment>
<keyword evidence="17" id="KW-1185">Reference proteome</keyword>
<dbReference type="InterPro" id="IPR036890">
    <property type="entry name" value="HATPase_C_sf"/>
</dbReference>
<evidence type="ECO:0000256" key="3">
    <source>
        <dbReference type="ARBA" id="ARBA00012438"/>
    </source>
</evidence>
<dbReference type="PROSITE" id="PS50885">
    <property type="entry name" value="HAMP"/>
    <property type="match status" value="1"/>
</dbReference>
<dbReference type="PRINTS" id="PR00344">
    <property type="entry name" value="BCTRLSENSOR"/>
</dbReference>
<evidence type="ECO:0000313" key="16">
    <source>
        <dbReference type="EMBL" id="THG91359.1"/>
    </source>
</evidence>
<dbReference type="PANTHER" id="PTHR45453:SF1">
    <property type="entry name" value="PHOSPHATE REGULON SENSOR PROTEIN PHOR"/>
    <property type="match status" value="1"/>
</dbReference>
<evidence type="ECO:0000256" key="2">
    <source>
        <dbReference type="ARBA" id="ARBA00004651"/>
    </source>
</evidence>
<dbReference type="Pfam" id="PF00512">
    <property type="entry name" value="HisKA"/>
    <property type="match status" value="1"/>
</dbReference>
<dbReference type="Gene3D" id="1.10.287.130">
    <property type="match status" value="1"/>
</dbReference>
<dbReference type="CDD" id="cd06225">
    <property type="entry name" value="HAMP"/>
    <property type="match status" value="1"/>
</dbReference>
<comment type="subcellular location">
    <subcellularLocation>
        <location evidence="2">Cell membrane</location>
        <topology evidence="2">Multi-pass membrane protein</topology>
    </subcellularLocation>
</comment>
<feature type="transmembrane region" description="Helical" evidence="12">
    <location>
        <begin position="169"/>
        <end position="190"/>
    </location>
</feature>
<dbReference type="FunFam" id="1.10.287.130:FF:000001">
    <property type="entry name" value="Two-component sensor histidine kinase"/>
    <property type="match status" value="1"/>
</dbReference>
<evidence type="ECO:0000259" key="14">
    <source>
        <dbReference type="PROSITE" id="PS50885"/>
    </source>
</evidence>
<dbReference type="GO" id="GO:0005524">
    <property type="term" value="F:ATP binding"/>
    <property type="evidence" value="ECO:0007669"/>
    <property type="project" value="UniProtKB-KW"/>
</dbReference>
<dbReference type="Pfam" id="PF02518">
    <property type="entry name" value="HATPase_c"/>
    <property type="match status" value="1"/>
</dbReference>
<dbReference type="Gene3D" id="6.10.340.10">
    <property type="match status" value="1"/>
</dbReference>
<evidence type="ECO:0000256" key="12">
    <source>
        <dbReference type="SAM" id="Phobius"/>
    </source>
</evidence>
<accession>A0A094YSV8</accession>
<dbReference type="PANTHER" id="PTHR45453">
    <property type="entry name" value="PHOSPHATE REGULON SENSOR PROTEIN PHOR"/>
    <property type="match status" value="1"/>
</dbReference>
<evidence type="ECO:0000256" key="10">
    <source>
        <dbReference type="ARBA" id="ARBA00023012"/>
    </source>
</evidence>
<dbReference type="InterPro" id="IPR036097">
    <property type="entry name" value="HisK_dim/P_sf"/>
</dbReference>
<dbReference type="SMART" id="SM00387">
    <property type="entry name" value="HATPase_c"/>
    <property type="match status" value="1"/>
</dbReference>
<dbReference type="STRING" id="1218173.BALCAV_0215445"/>
<evidence type="ECO:0000313" key="18">
    <source>
        <dbReference type="Proteomes" id="UP000297014"/>
    </source>
</evidence>
<keyword evidence="12" id="KW-0812">Transmembrane</keyword>
<keyword evidence="7" id="KW-0547">Nucleotide-binding</keyword>
<evidence type="ECO:0000256" key="9">
    <source>
        <dbReference type="ARBA" id="ARBA00022840"/>
    </source>
</evidence>
<dbReference type="EC" id="2.7.13.3" evidence="3"/>
<evidence type="ECO:0000256" key="4">
    <source>
        <dbReference type="ARBA" id="ARBA00022475"/>
    </source>
</evidence>